<evidence type="ECO:0000256" key="1">
    <source>
        <dbReference type="ARBA" id="ARBA00008950"/>
    </source>
</evidence>
<organism evidence="4 5">
    <name type="scientific">Candidatus Egerieousia excrementavium</name>
    <dbReference type="NCBI Taxonomy" id="2840778"/>
    <lineage>
        <taxon>Bacteria</taxon>
        <taxon>Pseudomonadati</taxon>
        <taxon>Bacteroidota</taxon>
        <taxon>Bacteroidia</taxon>
        <taxon>Bacteroidales</taxon>
        <taxon>Candidatus Egerieousia</taxon>
    </lineage>
</organism>
<dbReference type="Gene3D" id="3.60.21.10">
    <property type="match status" value="1"/>
</dbReference>
<comment type="similarity">
    <text evidence="1 2">Belongs to the metallophosphoesterase superfamily. YfcE family.</text>
</comment>
<proteinExistence type="inferred from homology"/>
<sequence>MAYIGLISDTHGVFDERVREFLQPVDQIWHAGDFGNVQTMDAIASFKPLVGVYGNCDDQTIRRCQPYTQSFTIEGMKILMMHIGGYPFRYDYKALQLIYALQPDIFVCGHSHILRVMNDKKFNMLVMNPGAAGIMGMHTLRTALRFKIENGTVKEMEVGEWPKSIMHAVE</sequence>
<evidence type="ECO:0000259" key="3">
    <source>
        <dbReference type="Pfam" id="PF12850"/>
    </source>
</evidence>
<dbReference type="EMBL" id="JADINB010000027">
    <property type="protein sequence ID" value="MBO8428529.1"/>
    <property type="molecule type" value="Genomic_DNA"/>
</dbReference>
<dbReference type="PANTHER" id="PTHR11124">
    <property type="entry name" value="VACUOLAR SORTING PROTEIN VPS29"/>
    <property type="match status" value="1"/>
</dbReference>
<dbReference type="InterPro" id="IPR029052">
    <property type="entry name" value="Metallo-depent_PP-like"/>
</dbReference>
<dbReference type="Pfam" id="PF12850">
    <property type="entry name" value="Metallophos_2"/>
    <property type="match status" value="1"/>
</dbReference>
<protein>
    <recommendedName>
        <fullName evidence="2">Phosphoesterase</fullName>
        <ecNumber evidence="2">3.1.4.-</ecNumber>
    </recommendedName>
</protein>
<evidence type="ECO:0000313" key="4">
    <source>
        <dbReference type="EMBL" id="MBO8428529.1"/>
    </source>
</evidence>
<comment type="caution">
    <text evidence="4">The sequence shown here is derived from an EMBL/GenBank/DDBJ whole genome shotgun (WGS) entry which is preliminary data.</text>
</comment>
<dbReference type="InterPro" id="IPR000979">
    <property type="entry name" value="Phosphodiesterase_MJ0936/Vps29"/>
</dbReference>
<reference evidence="4" key="2">
    <citation type="journal article" date="2021" name="PeerJ">
        <title>Extensive microbial diversity within the chicken gut microbiome revealed by metagenomics and culture.</title>
        <authorList>
            <person name="Gilroy R."/>
            <person name="Ravi A."/>
            <person name="Getino M."/>
            <person name="Pursley I."/>
            <person name="Horton D.L."/>
            <person name="Alikhan N.F."/>
            <person name="Baker D."/>
            <person name="Gharbi K."/>
            <person name="Hall N."/>
            <person name="Watson M."/>
            <person name="Adriaenssens E.M."/>
            <person name="Foster-Nyarko E."/>
            <person name="Jarju S."/>
            <person name="Secka A."/>
            <person name="Antonio M."/>
            <person name="Oren A."/>
            <person name="Chaudhuri R.R."/>
            <person name="La Ragione R."/>
            <person name="Hildebrand F."/>
            <person name="Pallen M.J."/>
        </authorList>
    </citation>
    <scope>NUCLEOTIDE SEQUENCE</scope>
    <source>
        <strain evidence="4">15467</strain>
    </source>
</reference>
<reference evidence="4" key="1">
    <citation type="submission" date="2020-10" db="EMBL/GenBank/DDBJ databases">
        <authorList>
            <person name="Gilroy R."/>
        </authorList>
    </citation>
    <scope>NUCLEOTIDE SEQUENCE</scope>
    <source>
        <strain evidence="4">15467</strain>
    </source>
</reference>
<feature type="domain" description="Calcineurin-like phosphoesterase" evidence="3">
    <location>
        <begin position="4"/>
        <end position="150"/>
    </location>
</feature>
<evidence type="ECO:0000313" key="5">
    <source>
        <dbReference type="Proteomes" id="UP000823635"/>
    </source>
</evidence>
<dbReference type="InterPro" id="IPR024654">
    <property type="entry name" value="Calcineurin-like_PHP_lpxH"/>
</dbReference>
<keyword evidence="2" id="KW-0479">Metal-binding</keyword>
<dbReference type="AlphaFoldDB" id="A0A9D9DJ22"/>
<dbReference type="GO" id="GO:0046872">
    <property type="term" value="F:metal ion binding"/>
    <property type="evidence" value="ECO:0007669"/>
    <property type="project" value="UniProtKB-KW"/>
</dbReference>
<comment type="cofactor">
    <cofactor evidence="2">
        <name>a divalent metal cation</name>
        <dbReference type="ChEBI" id="CHEBI:60240"/>
    </cofactor>
</comment>
<evidence type="ECO:0000256" key="2">
    <source>
        <dbReference type="RuleBase" id="RU362039"/>
    </source>
</evidence>
<dbReference type="NCBIfam" id="TIGR00040">
    <property type="entry name" value="yfcE"/>
    <property type="match status" value="1"/>
</dbReference>
<dbReference type="SUPFAM" id="SSF56300">
    <property type="entry name" value="Metallo-dependent phosphatases"/>
    <property type="match status" value="1"/>
</dbReference>
<dbReference type="GO" id="GO:0016787">
    <property type="term" value="F:hydrolase activity"/>
    <property type="evidence" value="ECO:0007669"/>
    <property type="project" value="UniProtKB-UniRule"/>
</dbReference>
<dbReference type="Proteomes" id="UP000823635">
    <property type="component" value="Unassembled WGS sequence"/>
</dbReference>
<accession>A0A9D9DJ22</accession>
<gene>
    <name evidence="4" type="ORF">IAC68_01155</name>
</gene>
<name>A0A9D9DJ22_9BACT</name>
<dbReference type="EC" id="3.1.4.-" evidence="2"/>